<gene>
    <name evidence="1" type="ORF">GCM10009759_27090</name>
</gene>
<dbReference type="SUPFAM" id="SSF55961">
    <property type="entry name" value="Bet v1-like"/>
    <property type="match status" value="1"/>
</dbReference>
<name>A0ABP5IAP9_9ACTN</name>
<evidence type="ECO:0000313" key="1">
    <source>
        <dbReference type="EMBL" id="GAA2097172.1"/>
    </source>
</evidence>
<dbReference type="PIRSF" id="PIRSF017371">
    <property type="entry name" value="UCP017371"/>
    <property type="match status" value="1"/>
</dbReference>
<dbReference type="InterPro" id="IPR014488">
    <property type="entry name" value="UCP017371"/>
</dbReference>
<accession>A0ABP5IAP9</accession>
<dbReference type="EMBL" id="BAAANS010000015">
    <property type="protein sequence ID" value="GAA2097172.1"/>
    <property type="molecule type" value="Genomic_DNA"/>
</dbReference>
<proteinExistence type="predicted"/>
<keyword evidence="2" id="KW-1185">Reference proteome</keyword>
<dbReference type="Pfam" id="PF10604">
    <property type="entry name" value="Polyketide_cyc2"/>
    <property type="match status" value="1"/>
</dbReference>
<dbReference type="InterPro" id="IPR023393">
    <property type="entry name" value="START-like_dom_sf"/>
</dbReference>
<dbReference type="CDD" id="cd07812">
    <property type="entry name" value="SRPBCC"/>
    <property type="match status" value="1"/>
</dbReference>
<organism evidence="1 2">
    <name type="scientific">Kitasatospora saccharophila</name>
    <dbReference type="NCBI Taxonomy" id="407973"/>
    <lineage>
        <taxon>Bacteria</taxon>
        <taxon>Bacillati</taxon>
        <taxon>Actinomycetota</taxon>
        <taxon>Actinomycetes</taxon>
        <taxon>Kitasatosporales</taxon>
        <taxon>Streptomycetaceae</taxon>
        <taxon>Kitasatospora</taxon>
    </lineage>
</organism>
<reference evidence="2" key="1">
    <citation type="journal article" date="2019" name="Int. J. Syst. Evol. Microbiol.">
        <title>The Global Catalogue of Microorganisms (GCM) 10K type strain sequencing project: providing services to taxonomists for standard genome sequencing and annotation.</title>
        <authorList>
            <consortium name="The Broad Institute Genomics Platform"/>
            <consortium name="The Broad Institute Genome Sequencing Center for Infectious Disease"/>
            <person name="Wu L."/>
            <person name="Ma J."/>
        </authorList>
    </citation>
    <scope>NUCLEOTIDE SEQUENCE [LARGE SCALE GENOMIC DNA]</scope>
    <source>
        <strain evidence="2">JCM 14559</strain>
    </source>
</reference>
<dbReference type="InterPro" id="IPR019587">
    <property type="entry name" value="Polyketide_cyclase/dehydratase"/>
</dbReference>
<dbReference type="RefSeq" id="WP_344552255.1">
    <property type="nucleotide sequence ID" value="NZ_BAAANS010000015.1"/>
</dbReference>
<dbReference type="Proteomes" id="UP001500897">
    <property type="component" value="Unassembled WGS sequence"/>
</dbReference>
<protein>
    <submittedName>
        <fullName evidence="1">SRPBCC family protein</fullName>
    </submittedName>
</protein>
<evidence type="ECO:0000313" key="2">
    <source>
        <dbReference type="Proteomes" id="UP001500897"/>
    </source>
</evidence>
<sequence>MGKVHATTERTYGADPARVYEVLADYAVTRPKLLPAQYSEYEVRSGGRGAGTQVHWKLQATESRVRDCLFTVSAPSPEKLVETDANSSMVITWTVSAVGESGSRVTVEATWTGAGGIGGFFERTFAPKGLNRIHDQVLANLAAELG</sequence>
<dbReference type="Gene3D" id="3.30.530.20">
    <property type="match status" value="1"/>
</dbReference>
<comment type="caution">
    <text evidence="1">The sequence shown here is derived from an EMBL/GenBank/DDBJ whole genome shotgun (WGS) entry which is preliminary data.</text>
</comment>